<dbReference type="EMBL" id="JACOON010000006">
    <property type="protein sequence ID" value="MBC5648903.1"/>
    <property type="molecule type" value="Genomic_DNA"/>
</dbReference>
<dbReference type="SUPFAM" id="SSF53927">
    <property type="entry name" value="Cytidine deaminase-like"/>
    <property type="match status" value="1"/>
</dbReference>
<dbReference type="Proteomes" id="UP000606889">
    <property type="component" value="Unassembled WGS sequence"/>
</dbReference>
<keyword evidence="2" id="KW-1185">Reference proteome</keyword>
<name>A0ABR7EGL0_9FIRM</name>
<dbReference type="InterPro" id="IPR037081">
    <property type="entry name" value="Hyp_TM1506"/>
</dbReference>
<comment type="caution">
    <text evidence="1">The sequence shown here is derived from an EMBL/GenBank/DDBJ whole genome shotgun (WGS) entry which is preliminary data.</text>
</comment>
<dbReference type="Gene3D" id="3.40.140.30">
    <property type="entry name" value="Hypothetical protein TM1506"/>
    <property type="match status" value="1"/>
</dbReference>
<dbReference type="InterPro" id="IPR016193">
    <property type="entry name" value="Cytidine_deaminase-like"/>
</dbReference>
<dbReference type="RefSeq" id="WP_186858362.1">
    <property type="nucleotide sequence ID" value="NZ_JACOON010000006.1"/>
</dbReference>
<dbReference type="Pfam" id="PF08973">
    <property type="entry name" value="TM1506"/>
    <property type="match status" value="1"/>
</dbReference>
<proteinExistence type="predicted"/>
<sequence>MRDIERAKKLLEAEGFSCVFTQGDTIYTSRKTGVAPLVEFLSSGINLNGFSAADKIIGKAAALLFVLAGVREVYASVMSEPAVTVLRQNKICHSYGILTPSIENRTGTGQCPMEQAVARIDDPTQALTAIRATMEHLANGRKEDL</sequence>
<protein>
    <submittedName>
        <fullName evidence="1">DUF1893 domain-containing protein</fullName>
    </submittedName>
</protein>
<organism evidence="1 2">
    <name type="scientific">Christensenella tenuis</name>
    <dbReference type="NCBI Taxonomy" id="2763033"/>
    <lineage>
        <taxon>Bacteria</taxon>
        <taxon>Bacillati</taxon>
        <taxon>Bacillota</taxon>
        <taxon>Clostridia</taxon>
        <taxon>Christensenellales</taxon>
        <taxon>Christensenellaceae</taxon>
        <taxon>Christensenella</taxon>
    </lineage>
</organism>
<evidence type="ECO:0000313" key="1">
    <source>
        <dbReference type="EMBL" id="MBC5648903.1"/>
    </source>
</evidence>
<accession>A0ABR7EGL0</accession>
<evidence type="ECO:0000313" key="2">
    <source>
        <dbReference type="Proteomes" id="UP000606889"/>
    </source>
</evidence>
<gene>
    <name evidence="1" type="ORF">H8S18_11195</name>
</gene>
<dbReference type="InterPro" id="IPR015067">
    <property type="entry name" value="DUF1893_TM1506-like"/>
</dbReference>
<reference evidence="1 2" key="1">
    <citation type="submission" date="2020-08" db="EMBL/GenBank/DDBJ databases">
        <title>Genome public.</title>
        <authorList>
            <person name="Liu C."/>
            <person name="Sun Q."/>
        </authorList>
    </citation>
    <scope>NUCLEOTIDE SEQUENCE [LARGE SCALE GENOMIC DNA]</scope>
    <source>
        <strain evidence="1 2">NSJ-35</strain>
    </source>
</reference>